<reference evidence="4 5" key="1">
    <citation type="submission" date="2019-09" db="EMBL/GenBank/DDBJ databases">
        <title>Salinarimonas rosea gen. nov., sp. nov., a new member of the a-2 subgroup of the Proteobacteria.</title>
        <authorList>
            <person name="Liu J."/>
        </authorList>
    </citation>
    <scope>NUCLEOTIDE SEQUENCE [LARGE SCALE GENOMIC DNA]</scope>
    <source>
        <strain evidence="4 5">BN140002</strain>
    </source>
</reference>
<dbReference type="EMBL" id="VUOA01000024">
    <property type="protein sequence ID" value="KAA2236676.1"/>
    <property type="molecule type" value="Genomic_DNA"/>
</dbReference>
<dbReference type="SUPFAM" id="SSF47090">
    <property type="entry name" value="PGBD-like"/>
    <property type="match status" value="1"/>
</dbReference>
<dbReference type="FunFam" id="1.10.8.350:FF:000001">
    <property type="entry name" value="Lytic murein transglycosylase B"/>
    <property type="match status" value="1"/>
</dbReference>
<name>A0A5B2VDA3_9HYPH</name>
<evidence type="ECO:0000256" key="1">
    <source>
        <dbReference type="SAM" id="SignalP"/>
    </source>
</evidence>
<comment type="caution">
    <text evidence="4">The sequence shown here is derived from an EMBL/GenBank/DDBJ whole genome shotgun (WGS) entry which is preliminary data.</text>
</comment>
<accession>A0A5B2VDA3</accession>
<dbReference type="Pfam" id="PF13406">
    <property type="entry name" value="SLT_2"/>
    <property type="match status" value="1"/>
</dbReference>
<organism evidence="4 5">
    <name type="scientific">Salinarimonas soli</name>
    <dbReference type="NCBI Taxonomy" id="1638099"/>
    <lineage>
        <taxon>Bacteria</taxon>
        <taxon>Pseudomonadati</taxon>
        <taxon>Pseudomonadota</taxon>
        <taxon>Alphaproteobacteria</taxon>
        <taxon>Hyphomicrobiales</taxon>
        <taxon>Salinarimonadaceae</taxon>
        <taxon>Salinarimonas</taxon>
    </lineage>
</organism>
<dbReference type="Proteomes" id="UP000323142">
    <property type="component" value="Unassembled WGS sequence"/>
</dbReference>
<dbReference type="PANTHER" id="PTHR30163:SF8">
    <property type="entry name" value="LYTIC MUREIN TRANSGLYCOSYLASE"/>
    <property type="match status" value="1"/>
</dbReference>
<dbReference type="Pfam" id="PF01471">
    <property type="entry name" value="PG_binding_1"/>
    <property type="match status" value="1"/>
</dbReference>
<dbReference type="OrthoDB" id="9808544at2"/>
<dbReference type="InterPro" id="IPR011970">
    <property type="entry name" value="MltB_2"/>
</dbReference>
<dbReference type="InterPro" id="IPR002477">
    <property type="entry name" value="Peptidoglycan-bd-like"/>
</dbReference>
<protein>
    <submittedName>
        <fullName evidence="4">Lytic murein transglycosylase</fullName>
    </submittedName>
</protein>
<evidence type="ECO:0000259" key="2">
    <source>
        <dbReference type="Pfam" id="PF01471"/>
    </source>
</evidence>
<proteinExistence type="predicted"/>
<dbReference type="Gene3D" id="1.10.8.350">
    <property type="entry name" value="Bacterial muramidase"/>
    <property type="match status" value="1"/>
</dbReference>
<dbReference type="InterPro" id="IPR031304">
    <property type="entry name" value="SLT_2"/>
</dbReference>
<feature type="domain" description="Transglycosylase SLT" evidence="3">
    <location>
        <begin position="51"/>
        <end position="337"/>
    </location>
</feature>
<dbReference type="RefSeq" id="WP_149818425.1">
    <property type="nucleotide sequence ID" value="NZ_VUOA01000024.1"/>
</dbReference>
<evidence type="ECO:0000313" key="4">
    <source>
        <dbReference type="EMBL" id="KAA2236676.1"/>
    </source>
</evidence>
<dbReference type="AlphaFoldDB" id="A0A5B2VDA3"/>
<feature type="chain" id="PRO_5022834553" evidence="1">
    <location>
        <begin position="35"/>
        <end position="417"/>
    </location>
</feature>
<evidence type="ECO:0000259" key="3">
    <source>
        <dbReference type="Pfam" id="PF13406"/>
    </source>
</evidence>
<dbReference type="NCBIfam" id="TIGR02283">
    <property type="entry name" value="MltB_2"/>
    <property type="match status" value="1"/>
</dbReference>
<gene>
    <name evidence="4" type="ORF">F0L46_13670</name>
</gene>
<sequence length="417" mass="45532">MIGFQGRPARARGLALLLAAAVLAPIAAASSAAAQVPDPETTAAAPTQAEFRRFVEALWPEARQRGVSRATFDEAFRDVSPDPKIVALTKKQSEFVRPIWEYIGGAVSASRLQRGREMAQRYAAQFDAAERAYGVPRAVILGVWGMETNYGSFTGNIYAVRALATLTYVRYRGEFFRNELLTALQILEEDHIDRAKMLGSWAGAMGQTQFMPSSFMRFAVDGDGDGQRDIWSSVPDAIASTANYLKEHGWTPGLPWGYEVALPDGFDFRNLRQTFAGWGQLGVARVDGRALPGGGEATLLLPAGAGGPAFLVTANYDVIKAYNASDAYALGVGHLGDRVLGGPAIQGDWPTKERMLDKDQRVEVQKRLMALGFYQGETDGKHGSRTRDAVRQFQLRRGLVPDGYANVAVLEQLRRAR</sequence>
<dbReference type="Gene3D" id="1.10.530.10">
    <property type="match status" value="1"/>
</dbReference>
<dbReference type="PANTHER" id="PTHR30163">
    <property type="entry name" value="MEMBRANE-BOUND LYTIC MUREIN TRANSGLYCOSYLASE B"/>
    <property type="match status" value="1"/>
</dbReference>
<dbReference type="Gene3D" id="1.10.101.10">
    <property type="entry name" value="PGBD-like superfamily/PGBD"/>
    <property type="match status" value="1"/>
</dbReference>
<keyword evidence="5" id="KW-1185">Reference proteome</keyword>
<dbReference type="InterPro" id="IPR023346">
    <property type="entry name" value="Lysozyme-like_dom_sf"/>
</dbReference>
<dbReference type="InterPro" id="IPR043426">
    <property type="entry name" value="MltB-like"/>
</dbReference>
<dbReference type="InterPro" id="IPR036366">
    <property type="entry name" value="PGBDSf"/>
</dbReference>
<dbReference type="InterPro" id="IPR036365">
    <property type="entry name" value="PGBD-like_sf"/>
</dbReference>
<dbReference type="GO" id="GO:0009253">
    <property type="term" value="P:peptidoglycan catabolic process"/>
    <property type="evidence" value="ECO:0007669"/>
    <property type="project" value="TreeGrafter"/>
</dbReference>
<dbReference type="SUPFAM" id="SSF53955">
    <property type="entry name" value="Lysozyme-like"/>
    <property type="match status" value="1"/>
</dbReference>
<dbReference type="GO" id="GO:0008933">
    <property type="term" value="F:peptidoglycan lytic transglycosylase activity"/>
    <property type="evidence" value="ECO:0007669"/>
    <property type="project" value="TreeGrafter"/>
</dbReference>
<feature type="signal peptide" evidence="1">
    <location>
        <begin position="1"/>
        <end position="34"/>
    </location>
</feature>
<evidence type="ECO:0000313" key="5">
    <source>
        <dbReference type="Proteomes" id="UP000323142"/>
    </source>
</evidence>
<reference evidence="4 5" key="2">
    <citation type="submission" date="2019-09" db="EMBL/GenBank/DDBJ databases">
        <authorList>
            <person name="Jin C."/>
        </authorList>
    </citation>
    <scope>NUCLEOTIDE SEQUENCE [LARGE SCALE GENOMIC DNA]</scope>
    <source>
        <strain evidence="4 5">BN140002</strain>
    </source>
</reference>
<dbReference type="CDD" id="cd13399">
    <property type="entry name" value="Slt35-like"/>
    <property type="match status" value="1"/>
</dbReference>
<keyword evidence="1" id="KW-0732">Signal</keyword>
<feature type="domain" description="Peptidoglycan binding-like" evidence="2">
    <location>
        <begin position="359"/>
        <end position="413"/>
    </location>
</feature>